<evidence type="ECO:0000256" key="5">
    <source>
        <dbReference type="ARBA" id="ARBA00022676"/>
    </source>
</evidence>
<keyword evidence="8" id="KW-0547">Nucleotide-binding</keyword>
<evidence type="ECO:0000256" key="6">
    <source>
        <dbReference type="ARBA" id="ARBA00022679"/>
    </source>
</evidence>
<keyword evidence="15" id="KW-1185">Reference proteome</keyword>
<evidence type="ECO:0000256" key="1">
    <source>
        <dbReference type="ARBA" id="ARBA00004606"/>
    </source>
</evidence>
<comment type="subcellular location">
    <subcellularLocation>
        <location evidence="1">Membrane</location>
        <topology evidence="1">Single-pass type II membrane protein</topology>
    </subcellularLocation>
</comment>
<evidence type="ECO:0000259" key="13">
    <source>
        <dbReference type="Pfam" id="PF02434"/>
    </source>
</evidence>
<dbReference type="PANTHER" id="PTHR23033:SF40">
    <property type="entry name" value="APPLE DOMAIN-CONTAINING PROTEIN"/>
    <property type="match status" value="1"/>
</dbReference>
<dbReference type="PANTHER" id="PTHR23033">
    <property type="entry name" value="BETA1,3-GALACTOSYLTRANSFERASE"/>
    <property type="match status" value="1"/>
</dbReference>
<dbReference type="Pfam" id="PF02434">
    <property type="entry name" value="Fringe"/>
    <property type="match status" value="1"/>
</dbReference>
<evidence type="ECO:0000256" key="8">
    <source>
        <dbReference type="ARBA" id="ARBA00022741"/>
    </source>
</evidence>
<feature type="transmembrane region" description="Helical" evidence="12">
    <location>
        <begin position="12"/>
        <end position="31"/>
    </location>
</feature>
<evidence type="ECO:0000256" key="10">
    <source>
        <dbReference type="ARBA" id="ARBA00022989"/>
    </source>
</evidence>
<keyword evidence="5" id="KW-0328">Glycosyltransferase</keyword>
<evidence type="ECO:0000256" key="4">
    <source>
        <dbReference type="ARBA" id="ARBA00012557"/>
    </source>
</evidence>
<evidence type="ECO:0000256" key="9">
    <source>
        <dbReference type="ARBA" id="ARBA00022968"/>
    </source>
</evidence>
<name>A0A9W8Y7I9_9PLEO</name>
<evidence type="ECO:0000256" key="12">
    <source>
        <dbReference type="SAM" id="Phobius"/>
    </source>
</evidence>
<dbReference type="InterPro" id="IPR003378">
    <property type="entry name" value="Fringe-like_glycosylTrfase"/>
</dbReference>
<evidence type="ECO:0000313" key="15">
    <source>
        <dbReference type="Proteomes" id="UP001140560"/>
    </source>
</evidence>
<keyword evidence="7 12" id="KW-0812">Transmembrane</keyword>
<dbReference type="InterPro" id="IPR026050">
    <property type="entry name" value="C1GALT1/C1GALT1_chp1"/>
</dbReference>
<keyword evidence="11 12" id="KW-0472">Membrane</keyword>
<comment type="similarity">
    <text evidence="3">Belongs to the glycosyltransferase 31 family. Beta3-Gal-T subfamily.</text>
</comment>
<dbReference type="GO" id="GO:0000166">
    <property type="term" value="F:nucleotide binding"/>
    <property type="evidence" value="ECO:0007669"/>
    <property type="project" value="UniProtKB-KW"/>
</dbReference>
<comment type="caution">
    <text evidence="14">The sequence shown here is derived from an EMBL/GenBank/DDBJ whole genome shotgun (WGS) entry which is preliminary data.</text>
</comment>
<keyword evidence="6" id="KW-0808">Transferase</keyword>
<evidence type="ECO:0000256" key="3">
    <source>
        <dbReference type="ARBA" id="ARBA00006462"/>
    </source>
</evidence>
<reference evidence="14" key="1">
    <citation type="submission" date="2022-10" db="EMBL/GenBank/DDBJ databases">
        <title>Tapping the CABI collections for fungal endophytes: first genome assemblies for Collariella, Neodidymelliopsis, Ascochyta clinopodiicola, Didymella pomorum, Didymosphaeria variabile, Neocosmospora piperis and Neocucurbitaria cava.</title>
        <authorList>
            <person name="Hill R."/>
        </authorList>
    </citation>
    <scope>NUCLEOTIDE SEQUENCE</scope>
    <source>
        <strain evidence="14">IMI 356814</strain>
    </source>
</reference>
<feature type="domain" description="Fringe-like glycosyltransferase" evidence="13">
    <location>
        <begin position="161"/>
        <end position="251"/>
    </location>
</feature>
<dbReference type="AlphaFoldDB" id="A0A9W8Y7I9"/>
<evidence type="ECO:0000256" key="2">
    <source>
        <dbReference type="ARBA" id="ARBA00004922"/>
    </source>
</evidence>
<keyword evidence="9" id="KW-0735">Signal-anchor</keyword>
<dbReference type="GO" id="GO:0016020">
    <property type="term" value="C:membrane"/>
    <property type="evidence" value="ECO:0007669"/>
    <property type="project" value="UniProtKB-SubCell"/>
</dbReference>
<evidence type="ECO:0000256" key="7">
    <source>
        <dbReference type="ARBA" id="ARBA00022692"/>
    </source>
</evidence>
<sequence>MLAPSRKHLPRLFRLVLLVFVVYAFCWVKGWPQYYDDEELPPSKRPQSSTQLGPHQVNHDQLVVSVITTATNAYAKVAPLIATTNNEDHDSLLLFSDLQVEIGRWPVFDVISRFSRNFIRETKELGRYKAQVDYSRKSIPIHKLKRHAPGEEERLLATLSKFKILQAMAAAWEYRPDRDWYTFVDDETYINRANLLDWLSQHDPESKRFFGNPPTSGVPDAFAAGGSSFILSRKAMKELFHDRKDLIKNWEKKIADHTSAFDLVFNVLQTELKLNLEGAWPGISGFAPSTVPFSPAVWCEPVLVMHHVSPETGSVLWKLENDRTKDHLMHNPLRFADLWERFMTPENLNDTRNEWDNLSSESSNSRWNILFEEDQPDTGRARHGEESAEACSESCDKAKYCMQWSYSSVPQTNWNDNPQTRCHLSSSVRFGAHTEPQTVIINGVTTPLAWKSGWKKTKFTAWANRERCKAQHQR</sequence>
<dbReference type="EMBL" id="JAPEUY010000011">
    <property type="protein sequence ID" value="KAJ4368422.1"/>
    <property type="molecule type" value="Genomic_DNA"/>
</dbReference>
<accession>A0A9W8Y7I9</accession>
<dbReference type="EC" id="2.4.1.122" evidence="4"/>
<proteinExistence type="inferred from homology"/>
<organism evidence="14 15">
    <name type="scientific">Neocucurbitaria cava</name>
    <dbReference type="NCBI Taxonomy" id="798079"/>
    <lineage>
        <taxon>Eukaryota</taxon>
        <taxon>Fungi</taxon>
        <taxon>Dikarya</taxon>
        <taxon>Ascomycota</taxon>
        <taxon>Pezizomycotina</taxon>
        <taxon>Dothideomycetes</taxon>
        <taxon>Pleosporomycetidae</taxon>
        <taxon>Pleosporales</taxon>
        <taxon>Pleosporineae</taxon>
        <taxon>Cucurbitariaceae</taxon>
        <taxon>Neocucurbitaria</taxon>
    </lineage>
</organism>
<keyword evidence="10 12" id="KW-1133">Transmembrane helix</keyword>
<evidence type="ECO:0000313" key="14">
    <source>
        <dbReference type="EMBL" id="KAJ4368422.1"/>
    </source>
</evidence>
<dbReference type="Proteomes" id="UP001140560">
    <property type="component" value="Unassembled WGS sequence"/>
</dbReference>
<protein>
    <recommendedName>
        <fullName evidence="4">N-acetylgalactosaminide beta-1,3-galactosyltransferase</fullName>
        <ecNumber evidence="4">2.4.1.122</ecNumber>
    </recommendedName>
</protein>
<dbReference type="Gene3D" id="3.90.550.50">
    <property type="match status" value="1"/>
</dbReference>
<comment type="pathway">
    <text evidence="2">Protein modification; protein glycosylation.</text>
</comment>
<dbReference type="GO" id="GO:0016263">
    <property type="term" value="F:glycoprotein-N-acetylgalactosamine 3-beta-galactosyltransferase activity"/>
    <property type="evidence" value="ECO:0007669"/>
    <property type="project" value="UniProtKB-EC"/>
</dbReference>
<evidence type="ECO:0000256" key="11">
    <source>
        <dbReference type="ARBA" id="ARBA00023136"/>
    </source>
</evidence>
<gene>
    <name evidence="14" type="ORF">N0V83_006779</name>
</gene>
<dbReference type="OrthoDB" id="414175at2759"/>